<protein>
    <submittedName>
        <fullName evidence="3">Carbohydrate esterase family 16 protein</fullName>
    </submittedName>
</protein>
<dbReference type="HOGENOM" id="CLU_015101_4_2_1"/>
<keyword evidence="2" id="KW-0732">Signal</keyword>
<proteinExistence type="predicted"/>
<dbReference type="Pfam" id="PF00657">
    <property type="entry name" value="Lipase_GDSL"/>
    <property type="match status" value="1"/>
</dbReference>
<organism evidence="3 4">
    <name type="scientific">Phlebiopsis gigantea (strain 11061_1 CR5-6)</name>
    <name type="common">White-rot fungus</name>
    <name type="synonym">Peniophora gigantea</name>
    <dbReference type="NCBI Taxonomy" id="745531"/>
    <lineage>
        <taxon>Eukaryota</taxon>
        <taxon>Fungi</taxon>
        <taxon>Dikarya</taxon>
        <taxon>Basidiomycota</taxon>
        <taxon>Agaricomycotina</taxon>
        <taxon>Agaricomycetes</taxon>
        <taxon>Polyporales</taxon>
        <taxon>Phanerochaetaceae</taxon>
        <taxon>Phlebiopsis</taxon>
    </lineage>
</organism>
<evidence type="ECO:0000256" key="2">
    <source>
        <dbReference type="SAM" id="SignalP"/>
    </source>
</evidence>
<evidence type="ECO:0000313" key="3">
    <source>
        <dbReference type="EMBL" id="KIP08734.1"/>
    </source>
</evidence>
<feature type="chain" id="PRO_5002167774" evidence="2">
    <location>
        <begin position="21"/>
        <end position="307"/>
    </location>
</feature>
<keyword evidence="1" id="KW-0378">Hydrolase</keyword>
<dbReference type="OrthoDB" id="1600564at2759"/>
<keyword evidence="4" id="KW-1185">Reference proteome</keyword>
<dbReference type="AlphaFoldDB" id="A0A0C3NTW2"/>
<name>A0A0C3NTW2_PHLG1</name>
<dbReference type="CDD" id="cd01846">
    <property type="entry name" value="fatty_acyltransferase_like"/>
    <property type="match status" value="1"/>
</dbReference>
<sequence>MVFTLGNAFYLLCATAAVSGKLTWGTTEFLFTFGDSYTTDGYNISAGVNSPVPGFTSSNGPNWVQFLGGTYNVTDTKVYNLASGGATIDAALVAPFEPTVLSIVDQVSQFETFLASKPEGAQWDGSNSLFAFWIGINDVGNSFAWTNVTSQAQFHKQLMTRLFSQVEELYDSGARSFLFLTVPPTNRAPLLVAQGHTAVSKIAAALDDYNAQLAASVRAFQRAHRDLDQVTVFDTRPVFNLLLDNAGPLGFVNATGFCAAYQNGTPNATTQTAPCAPVSSYFWLNTLHPLFTVHNILAHAVSTTLSA</sequence>
<dbReference type="STRING" id="745531.A0A0C3NTW2"/>
<dbReference type="GO" id="GO:0016788">
    <property type="term" value="F:hydrolase activity, acting on ester bonds"/>
    <property type="evidence" value="ECO:0007669"/>
    <property type="project" value="InterPro"/>
</dbReference>
<evidence type="ECO:0000313" key="4">
    <source>
        <dbReference type="Proteomes" id="UP000053257"/>
    </source>
</evidence>
<dbReference type="InterPro" id="IPR001087">
    <property type="entry name" value="GDSL"/>
</dbReference>
<dbReference type="EMBL" id="KN840475">
    <property type="protein sequence ID" value="KIP08734.1"/>
    <property type="molecule type" value="Genomic_DNA"/>
</dbReference>
<dbReference type="SUPFAM" id="SSF52266">
    <property type="entry name" value="SGNH hydrolase"/>
    <property type="match status" value="1"/>
</dbReference>
<dbReference type="InterPro" id="IPR036514">
    <property type="entry name" value="SGNH_hydro_sf"/>
</dbReference>
<dbReference type="Gene3D" id="3.40.50.1110">
    <property type="entry name" value="SGNH hydrolase"/>
    <property type="match status" value="1"/>
</dbReference>
<dbReference type="InterPro" id="IPR051058">
    <property type="entry name" value="GDSL_Est/Lipase"/>
</dbReference>
<dbReference type="Proteomes" id="UP000053257">
    <property type="component" value="Unassembled WGS sequence"/>
</dbReference>
<dbReference type="PANTHER" id="PTHR45648">
    <property type="entry name" value="GDSL LIPASE/ACYLHYDROLASE FAMILY PROTEIN (AFU_ORTHOLOGUE AFUA_4G14700)"/>
    <property type="match status" value="1"/>
</dbReference>
<evidence type="ECO:0000256" key="1">
    <source>
        <dbReference type="ARBA" id="ARBA00022801"/>
    </source>
</evidence>
<feature type="signal peptide" evidence="2">
    <location>
        <begin position="1"/>
        <end position="20"/>
    </location>
</feature>
<reference evidence="3 4" key="1">
    <citation type="journal article" date="2014" name="PLoS Genet.">
        <title>Analysis of the Phlebiopsis gigantea genome, transcriptome and secretome provides insight into its pioneer colonization strategies of wood.</title>
        <authorList>
            <person name="Hori C."/>
            <person name="Ishida T."/>
            <person name="Igarashi K."/>
            <person name="Samejima M."/>
            <person name="Suzuki H."/>
            <person name="Master E."/>
            <person name="Ferreira P."/>
            <person name="Ruiz-Duenas F.J."/>
            <person name="Held B."/>
            <person name="Canessa P."/>
            <person name="Larrondo L.F."/>
            <person name="Schmoll M."/>
            <person name="Druzhinina I.S."/>
            <person name="Kubicek C.P."/>
            <person name="Gaskell J.A."/>
            <person name="Kersten P."/>
            <person name="St John F."/>
            <person name="Glasner J."/>
            <person name="Sabat G."/>
            <person name="Splinter BonDurant S."/>
            <person name="Syed K."/>
            <person name="Yadav J."/>
            <person name="Mgbeahuruike A.C."/>
            <person name="Kovalchuk A."/>
            <person name="Asiegbu F.O."/>
            <person name="Lackner G."/>
            <person name="Hoffmeister D."/>
            <person name="Rencoret J."/>
            <person name="Gutierrez A."/>
            <person name="Sun H."/>
            <person name="Lindquist E."/>
            <person name="Barry K."/>
            <person name="Riley R."/>
            <person name="Grigoriev I.V."/>
            <person name="Henrissat B."/>
            <person name="Kues U."/>
            <person name="Berka R.M."/>
            <person name="Martinez A.T."/>
            <person name="Covert S.F."/>
            <person name="Blanchette R.A."/>
            <person name="Cullen D."/>
        </authorList>
    </citation>
    <scope>NUCLEOTIDE SEQUENCE [LARGE SCALE GENOMIC DNA]</scope>
    <source>
        <strain evidence="3 4">11061_1 CR5-6</strain>
    </source>
</reference>
<dbReference type="PANTHER" id="PTHR45648:SF85">
    <property type="entry name" value="A, PUTATIVE (AFU_ORTHOLOGUE AFUA_2G10760)-RELATED"/>
    <property type="match status" value="1"/>
</dbReference>
<gene>
    <name evidence="3" type="ORF">PHLGIDRAFT_18836</name>
</gene>
<accession>A0A0C3NTW2</accession>